<gene>
    <name evidence="1" type="ORF">GE061_005129</name>
</gene>
<dbReference type="AlphaFoldDB" id="A0A6A4IMS6"/>
<reference evidence="1" key="1">
    <citation type="journal article" date="2021" name="Mol. Ecol. Resour.">
        <title>Apolygus lucorum genome provides insights into omnivorousness and mesophyll feeding.</title>
        <authorList>
            <person name="Liu Y."/>
            <person name="Liu H."/>
            <person name="Wang H."/>
            <person name="Huang T."/>
            <person name="Liu B."/>
            <person name="Yang B."/>
            <person name="Yin L."/>
            <person name="Li B."/>
            <person name="Zhang Y."/>
            <person name="Zhang S."/>
            <person name="Jiang F."/>
            <person name="Zhang X."/>
            <person name="Ren Y."/>
            <person name="Wang B."/>
            <person name="Wang S."/>
            <person name="Lu Y."/>
            <person name="Wu K."/>
            <person name="Fan W."/>
            <person name="Wang G."/>
        </authorList>
    </citation>
    <scope>NUCLEOTIDE SEQUENCE</scope>
    <source>
        <strain evidence="1">12Hb</strain>
    </source>
</reference>
<name>A0A6A4IMS6_APOLU</name>
<organism evidence="1 2">
    <name type="scientific">Apolygus lucorum</name>
    <name type="common">Small green plant bug</name>
    <name type="synonym">Lygocoris lucorum</name>
    <dbReference type="NCBI Taxonomy" id="248454"/>
    <lineage>
        <taxon>Eukaryota</taxon>
        <taxon>Metazoa</taxon>
        <taxon>Ecdysozoa</taxon>
        <taxon>Arthropoda</taxon>
        <taxon>Hexapoda</taxon>
        <taxon>Insecta</taxon>
        <taxon>Pterygota</taxon>
        <taxon>Neoptera</taxon>
        <taxon>Paraneoptera</taxon>
        <taxon>Hemiptera</taxon>
        <taxon>Heteroptera</taxon>
        <taxon>Panheteroptera</taxon>
        <taxon>Cimicomorpha</taxon>
        <taxon>Miridae</taxon>
        <taxon>Mirini</taxon>
        <taxon>Apolygus</taxon>
    </lineage>
</organism>
<keyword evidence="2" id="KW-1185">Reference proteome</keyword>
<sequence>MEFKLTLFVWACVQVGSVAFAQTNTTCRDVSDEVDELLGESDYLEFNDMVKPQVDGFQQDINLAFLGFDVIRGSLEVTNGTLSGLDSMSRSDYPSSECWTEDSRSLQGVFGYDTLTLSYSSMKTTFWFGEITGRLSCQISPTLSMTVTKKTDDCRLEVFTFTNPVEIDYDFSIDGSSWKGWILVSSGWYRRH</sequence>
<protein>
    <submittedName>
        <fullName evidence="1">Uncharacterized protein</fullName>
    </submittedName>
</protein>
<evidence type="ECO:0000313" key="1">
    <source>
        <dbReference type="EMBL" id="KAF6200685.1"/>
    </source>
</evidence>
<dbReference type="EMBL" id="WIXP02000013">
    <property type="protein sequence ID" value="KAF6200685.1"/>
    <property type="molecule type" value="Genomic_DNA"/>
</dbReference>
<comment type="caution">
    <text evidence="1">The sequence shown here is derived from an EMBL/GenBank/DDBJ whole genome shotgun (WGS) entry which is preliminary data.</text>
</comment>
<proteinExistence type="predicted"/>
<dbReference type="Proteomes" id="UP000466442">
    <property type="component" value="Unassembled WGS sequence"/>
</dbReference>
<evidence type="ECO:0000313" key="2">
    <source>
        <dbReference type="Proteomes" id="UP000466442"/>
    </source>
</evidence>
<accession>A0A6A4IMS6</accession>